<accession>V6LM23</accession>
<name>V6LM23_9EUKA</name>
<evidence type="ECO:0000256" key="1">
    <source>
        <dbReference type="SAM" id="Coils"/>
    </source>
</evidence>
<reference evidence="4" key="2">
    <citation type="submission" date="2020-12" db="EMBL/GenBank/DDBJ databases">
        <title>New Spironucleus salmonicida genome in near-complete chromosomes.</title>
        <authorList>
            <person name="Xu F."/>
            <person name="Kurt Z."/>
            <person name="Jimenez-Gonzalez A."/>
            <person name="Astvaldsson A."/>
            <person name="Andersson J.O."/>
            <person name="Svard S.G."/>
        </authorList>
    </citation>
    <scope>NUCLEOTIDE SEQUENCE</scope>
    <source>
        <strain evidence="4">ATCC 50377</strain>
    </source>
</reference>
<dbReference type="VEuPathDB" id="GiardiaDB:SS50377_22101"/>
<proteinExistence type="predicted"/>
<organism evidence="3">
    <name type="scientific">Spironucleus salmonicida</name>
    <dbReference type="NCBI Taxonomy" id="348837"/>
    <lineage>
        <taxon>Eukaryota</taxon>
        <taxon>Metamonada</taxon>
        <taxon>Diplomonadida</taxon>
        <taxon>Hexamitidae</taxon>
        <taxon>Hexamitinae</taxon>
        <taxon>Spironucleus</taxon>
    </lineage>
</organism>
<evidence type="ECO:0000313" key="3">
    <source>
        <dbReference type="EMBL" id="EST45737.1"/>
    </source>
</evidence>
<sequence>MSFALSSNQKSLRVNNSRPSFQQPLETNQKFILKPQSKGQQQIQSSPQCLPLEDISIDFLRTEPPPPQPYVPQNSDFPEQDLNYLSRFTDTTISPDNNVLHEPRQGFYGESIYSPVHEIDQLIRKKVYGIYDDPKLPIRTMQVETSPQKSSVKRKKSPIGQKTLKLAIPSHPTTPDLSVQGTPKSINSLNASASIPAPHNLQKFQTNSIKLQSTSSRQSSNFTVQNFNQVEAKFAEIYQAEHIILLIRKERLQRQNTAPAIIHAVKEQILQKISMNHQIQAQKQVIQTQLPIVNQLQEGISEVHHKIDTLPLSYLTDKLASICDVIQLKFAGNLQQIRAVPIEKLGEVLDQIKQKYDLIQDKISVQKSEAGTRIEKIGEVFQHCQDLQYQLSSLLDK</sequence>
<dbReference type="AlphaFoldDB" id="V6LM23"/>
<evidence type="ECO:0000313" key="4">
    <source>
        <dbReference type="EMBL" id="KAH0576537.1"/>
    </source>
</evidence>
<feature type="coiled-coil region" evidence="1">
    <location>
        <begin position="342"/>
        <end position="369"/>
    </location>
</feature>
<evidence type="ECO:0000313" key="5">
    <source>
        <dbReference type="Proteomes" id="UP000018208"/>
    </source>
</evidence>
<gene>
    <name evidence="3" type="ORF">SS50377_14309</name>
    <name evidence="4" type="ORF">SS50377_22101</name>
</gene>
<dbReference type="EMBL" id="KI546089">
    <property type="protein sequence ID" value="EST45737.1"/>
    <property type="molecule type" value="Genomic_DNA"/>
</dbReference>
<reference evidence="3 4" key="1">
    <citation type="journal article" date="2014" name="PLoS Genet.">
        <title>The Genome of Spironucleus salmonicida Highlights a Fish Pathogen Adapted to Fluctuating Environments.</title>
        <authorList>
            <person name="Xu F."/>
            <person name="Jerlstrom-Hultqvist J."/>
            <person name="Einarsson E."/>
            <person name="Astvaldsson A."/>
            <person name="Svard S.G."/>
            <person name="Andersson J.O."/>
        </authorList>
    </citation>
    <scope>NUCLEOTIDE SEQUENCE</scope>
    <source>
        <strain evidence="4">ATCC 50377</strain>
    </source>
</reference>
<protein>
    <submittedName>
        <fullName evidence="3">Uncharacterized protein</fullName>
    </submittedName>
</protein>
<keyword evidence="5" id="KW-1185">Reference proteome</keyword>
<dbReference type="Proteomes" id="UP000018208">
    <property type="component" value="Unassembled WGS sequence"/>
</dbReference>
<dbReference type="EMBL" id="AUWU02000002">
    <property type="protein sequence ID" value="KAH0576537.1"/>
    <property type="molecule type" value="Genomic_DNA"/>
</dbReference>
<feature type="region of interest" description="Disordered" evidence="2">
    <location>
        <begin position="1"/>
        <end position="29"/>
    </location>
</feature>
<evidence type="ECO:0000256" key="2">
    <source>
        <dbReference type="SAM" id="MobiDB-lite"/>
    </source>
</evidence>
<keyword evidence="1" id="KW-0175">Coiled coil</keyword>